<keyword evidence="3" id="KW-0223">Dioxygenase</keyword>
<feature type="binding site" evidence="5">
    <location>
        <position position="314"/>
    </location>
    <ligand>
        <name>Fe cation</name>
        <dbReference type="ChEBI" id="CHEBI:24875"/>
        <note>catalytic</note>
    </ligand>
</feature>
<evidence type="ECO:0008006" key="8">
    <source>
        <dbReference type="Google" id="ProtNLM"/>
    </source>
</evidence>
<evidence type="ECO:0000313" key="6">
    <source>
        <dbReference type="EMBL" id="CAI0410159.1"/>
    </source>
</evidence>
<comment type="similarity">
    <text evidence="1">Belongs to the carotenoid oxygenase family.</text>
</comment>
<evidence type="ECO:0000256" key="5">
    <source>
        <dbReference type="PIRSR" id="PIRSR604294-1"/>
    </source>
</evidence>
<keyword evidence="7" id="KW-1185">Reference proteome</keyword>
<reference evidence="6" key="1">
    <citation type="submission" date="2022-08" db="EMBL/GenBank/DDBJ databases">
        <authorList>
            <person name="Gutierrez-Valencia J."/>
        </authorList>
    </citation>
    <scope>NUCLEOTIDE SEQUENCE</scope>
</reference>
<dbReference type="GO" id="GO:0016121">
    <property type="term" value="P:carotene catabolic process"/>
    <property type="evidence" value="ECO:0007669"/>
    <property type="project" value="TreeGrafter"/>
</dbReference>
<name>A0AAV0JN53_9ROSI</name>
<feature type="binding site" evidence="5">
    <location>
        <position position="262"/>
    </location>
    <ligand>
        <name>Fe cation</name>
        <dbReference type="ChEBI" id="CHEBI:24875"/>
        <note>catalytic</note>
    </ligand>
</feature>
<keyword evidence="2 5" id="KW-0479">Metal-binding</keyword>
<gene>
    <name evidence="6" type="ORF">LITE_LOCUS14641</name>
</gene>
<dbReference type="EMBL" id="CAMGYJ010000005">
    <property type="protein sequence ID" value="CAI0410159.1"/>
    <property type="molecule type" value="Genomic_DNA"/>
</dbReference>
<evidence type="ECO:0000256" key="3">
    <source>
        <dbReference type="ARBA" id="ARBA00022964"/>
    </source>
</evidence>
<dbReference type="Proteomes" id="UP001154282">
    <property type="component" value="Unassembled WGS sequence"/>
</dbReference>
<dbReference type="GO" id="GO:0009570">
    <property type="term" value="C:chloroplast stroma"/>
    <property type="evidence" value="ECO:0007669"/>
    <property type="project" value="TreeGrafter"/>
</dbReference>
<proteinExistence type="inferred from homology"/>
<dbReference type="PANTHER" id="PTHR10543">
    <property type="entry name" value="BETA-CAROTENE DIOXYGENASE"/>
    <property type="match status" value="1"/>
</dbReference>
<evidence type="ECO:0000256" key="2">
    <source>
        <dbReference type="ARBA" id="ARBA00022723"/>
    </source>
</evidence>
<accession>A0AAV0JN53</accession>
<organism evidence="6 7">
    <name type="scientific">Linum tenue</name>
    <dbReference type="NCBI Taxonomy" id="586396"/>
    <lineage>
        <taxon>Eukaryota</taxon>
        <taxon>Viridiplantae</taxon>
        <taxon>Streptophyta</taxon>
        <taxon>Embryophyta</taxon>
        <taxon>Tracheophyta</taxon>
        <taxon>Spermatophyta</taxon>
        <taxon>Magnoliopsida</taxon>
        <taxon>eudicotyledons</taxon>
        <taxon>Gunneridae</taxon>
        <taxon>Pentapetalae</taxon>
        <taxon>rosids</taxon>
        <taxon>fabids</taxon>
        <taxon>Malpighiales</taxon>
        <taxon>Linaceae</taxon>
        <taxon>Linum</taxon>
    </lineage>
</organism>
<dbReference type="AlphaFoldDB" id="A0AAV0JN53"/>
<dbReference type="InterPro" id="IPR004294">
    <property type="entry name" value="Carotenoid_Oase"/>
</dbReference>
<comment type="caution">
    <text evidence="6">The sequence shown here is derived from an EMBL/GenBank/DDBJ whole genome shotgun (WGS) entry which is preliminary data.</text>
</comment>
<evidence type="ECO:0000256" key="4">
    <source>
        <dbReference type="ARBA" id="ARBA00023004"/>
    </source>
</evidence>
<feature type="binding site" evidence="5">
    <location>
        <position position="563"/>
    </location>
    <ligand>
        <name>Fe cation</name>
        <dbReference type="ChEBI" id="CHEBI:24875"/>
        <note>catalytic</note>
    </ligand>
</feature>
<dbReference type="PANTHER" id="PTHR10543:SF46">
    <property type="entry name" value="CAROTENOID CLEAVAGE DIOXYGENASE 4, CHLOROPLASTIC-RELATED"/>
    <property type="match status" value="1"/>
</dbReference>
<dbReference type="GO" id="GO:0010436">
    <property type="term" value="F:carotenoid dioxygenase activity"/>
    <property type="evidence" value="ECO:0007669"/>
    <property type="project" value="TreeGrafter"/>
</dbReference>
<evidence type="ECO:0000313" key="7">
    <source>
        <dbReference type="Proteomes" id="UP001154282"/>
    </source>
</evidence>
<keyword evidence="3" id="KW-0560">Oxidoreductase</keyword>
<dbReference type="Pfam" id="PF03055">
    <property type="entry name" value="RPE65"/>
    <property type="match status" value="1"/>
</dbReference>
<sequence>MNAALYTTGTSSFTASATIPPITASIKSSGKSSRVHAAAANHHHQQECNYNSLRSLILNVADDFINTFIDPPSSHRPSTDPRFVLSGNFSPVVDELPPTECHVIHGSLPPCLDGAYIRNGPNPQHHPRGPYHFFDGDGMLHALTISRAHPPTLCSRYVKTYKYLTERAAGATLIPNIFSGFNGFPAAAARSILAAARILAGQFDPGNGIGVANTSLAFFDDRLFALGESDLPYAVRLTEDGDIETLGRHDFDGGLALTMTAHPKTDLQTGETFAFRYCHAWRPYLTYFRFDAGVGGRKQPDVPIFSLSRPSLIHDFVITKKYAVFVDIQIAMQGPMEMVFGSGSPVGVDPKKTPRVGLIPRYAADDSEMRWFDVIGFNPFHSINAWDEEGGGDVVVLLATNIMSVEHALETSSEHIHGLVEKVRIDLNAGTVSRVPVSTRNLDFGVVNPGYVGRKNRFVYAGVGDPLPKISGVVKLDVGDEMGRGENTVACRMFGSGCFGGEPFFVAKNPKDTNGEEDDGYVVTYVHDEKNGASRFLVMDAQSPELEIVAAVKLPRRIPYGLHGLFLRESDVRRAGRP</sequence>
<evidence type="ECO:0000256" key="1">
    <source>
        <dbReference type="ARBA" id="ARBA00006787"/>
    </source>
</evidence>
<dbReference type="GO" id="GO:0046872">
    <property type="term" value="F:metal ion binding"/>
    <property type="evidence" value="ECO:0007669"/>
    <property type="project" value="UniProtKB-KW"/>
</dbReference>
<comment type="cofactor">
    <cofactor evidence="5">
        <name>Fe(2+)</name>
        <dbReference type="ChEBI" id="CHEBI:29033"/>
    </cofactor>
    <text evidence="5">Binds 1 Fe(2+) ion per subunit.</text>
</comment>
<keyword evidence="4 5" id="KW-0408">Iron</keyword>
<feature type="binding site" evidence="5">
    <location>
        <position position="381"/>
    </location>
    <ligand>
        <name>Fe cation</name>
        <dbReference type="ChEBI" id="CHEBI:24875"/>
        <note>catalytic</note>
    </ligand>
</feature>
<protein>
    <recommendedName>
        <fullName evidence="8">Carotenoid cleavage dioxygenase 4</fullName>
    </recommendedName>
</protein>